<protein>
    <submittedName>
        <fullName evidence="3">Uncharacterized protein</fullName>
    </submittedName>
</protein>
<dbReference type="InterPro" id="IPR051162">
    <property type="entry name" value="T4SS_component"/>
</dbReference>
<dbReference type="SUPFAM" id="SSF52540">
    <property type="entry name" value="P-loop containing nucleoside triphosphate hydrolases"/>
    <property type="match status" value="1"/>
</dbReference>
<accession>A0ABZ2HK74</accession>
<feature type="region of interest" description="Disordered" evidence="1">
    <location>
        <begin position="623"/>
        <end position="675"/>
    </location>
</feature>
<dbReference type="InterPro" id="IPR027417">
    <property type="entry name" value="P-loop_NTPase"/>
</dbReference>
<keyword evidence="4" id="KW-1185">Reference proteome</keyword>
<dbReference type="RefSeq" id="WP_338548952.1">
    <property type="nucleotide sequence ID" value="NZ_CP146069.1"/>
</dbReference>
<feature type="transmembrane region" description="Helical" evidence="2">
    <location>
        <begin position="15"/>
        <end position="48"/>
    </location>
</feature>
<dbReference type="CDD" id="cd01127">
    <property type="entry name" value="TrwB_TraG_TraD_VirD4"/>
    <property type="match status" value="1"/>
</dbReference>
<reference evidence="3 4" key="1">
    <citation type="submission" date="2023-10" db="EMBL/GenBank/DDBJ databases">
        <title>Roseovarius strain S88 nov., isolated from a marine algae.</title>
        <authorList>
            <person name="Lee M.W."/>
            <person name="Lee J.K."/>
            <person name="Kim J.M."/>
            <person name="Choi D.G."/>
            <person name="Baek J.H."/>
            <person name="Bayburt H."/>
            <person name="Jung J.J."/>
            <person name="Han D.M."/>
            <person name="Jeon C.O."/>
        </authorList>
    </citation>
    <scope>NUCLEOTIDE SEQUENCE [LARGE SCALE GENOMIC DNA]</scope>
    <source>
        <strain evidence="3 4">S88</strain>
    </source>
</reference>
<sequence>MVDDIAEMLGGFTGFTILLGVVGMVTFLVGMVIVPLGLTGAGVLYYIANVHLPEKRRIGATKRTYALLKQAKALSPSWSDLETALLDASVTDGTLHRIAKELFKQEGLQPPVVPPVSDDPIKVARFQNELERFIKSAQPDRFAEFKSHLIWALSDYQPDDADGQSFCCERQRTRKEIEQLILRFINDDALFAPLVEQLNANYSAENEVMPTSCKHDDYAWRYLKDTPLLDLRDVKEWISIEDRMYHAYVLGSSGSGKTNLIENVIAHDLKSEEDCCVVVIDSQTQLTEKLASLDLPDVTYVTPKFNLALNLFDVGYEAMKAQGTAGETLINKTVGLLSFIMEGMMGAEFTNPQRTIFQYVIQLVISIPGGNINTFMSILADGGHEEHADAIAELDTNLQRFFRVDYPSNEYKRTREAIRRKLDGLLLNPTFRRLFSATENKIDMFQELEKQKLIIIDTNKPMLDDAASAFFGRLFIAMILRASHLRFQNGRSMRPVYLIVDEAHEYFDKSISDMLEQARKANIGLLAAHQSLSQARSIKGGASISDPLMVNTATKIIWTSFREDAAKFAGSMQIKPEDILALPQFTFGMYSRKRGFTPIRGNPDALKGFDRRKSKTELQVLMEDRYGSTSKASPDASPDNDPHPTDPEPAPDRPDTNGPNPRGGTSEDPPEVEII</sequence>
<name>A0ABZ2HK74_9RHOB</name>
<evidence type="ECO:0000256" key="1">
    <source>
        <dbReference type="SAM" id="MobiDB-lite"/>
    </source>
</evidence>
<keyword evidence="2" id="KW-1133">Transmembrane helix</keyword>
<gene>
    <name evidence="3" type="ORF">RZ517_14940</name>
</gene>
<dbReference type="Proteomes" id="UP001364156">
    <property type="component" value="Chromosome"/>
</dbReference>
<evidence type="ECO:0000256" key="2">
    <source>
        <dbReference type="SAM" id="Phobius"/>
    </source>
</evidence>
<keyword evidence="2" id="KW-0472">Membrane</keyword>
<keyword evidence="2" id="KW-0812">Transmembrane</keyword>
<dbReference type="EMBL" id="CP146069">
    <property type="protein sequence ID" value="WWR46053.1"/>
    <property type="molecule type" value="Genomic_DNA"/>
</dbReference>
<proteinExistence type="predicted"/>
<dbReference type="PANTHER" id="PTHR30121">
    <property type="entry name" value="UNCHARACTERIZED PROTEIN YJGR-RELATED"/>
    <property type="match status" value="1"/>
</dbReference>
<organism evidence="3 4">
    <name type="scientific">Roseovarius phycicola</name>
    <dbReference type="NCBI Taxonomy" id="3080976"/>
    <lineage>
        <taxon>Bacteria</taxon>
        <taxon>Pseudomonadati</taxon>
        <taxon>Pseudomonadota</taxon>
        <taxon>Alphaproteobacteria</taxon>
        <taxon>Rhodobacterales</taxon>
        <taxon>Roseobacteraceae</taxon>
        <taxon>Roseovarius</taxon>
    </lineage>
</organism>
<feature type="compositionally biased region" description="Basic and acidic residues" evidence="1">
    <location>
        <begin position="640"/>
        <end position="655"/>
    </location>
</feature>
<dbReference type="PANTHER" id="PTHR30121:SF6">
    <property type="entry name" value="SLR6007 PROTEIN"/>
    <property type="match status" value="1"/>
</dbReference>
<dbReference type="Gene3D" id="3.40.50.300">
    <property type="entry name" value="P-loop containing nucleotide triphosphate hydrolases"/>
    <property type="match status" value="2"/>
</dbReference>
<evidence type="ECO:0000313" key="3">
    <source>
        <dbReference type="EMBL" id="WWR46053.1"/>
    </source>
</evidence>
<evidence type="ECO:0000313" key="4">
    <source>
        <dbReference type="Proteomes" id="UP001364156"/>
    </source>
</evidence>